<evidence type="ECO:0000313" key="13">
    <source>
        <dbReference type="EMBL" id="KAJ3185396.1"/>
    </source>
</evidence>
<keyword evidence="6" id="KW-0966">Cell projection</keyword>
<evidence type="ECO:0000256" key="7">
    <source>
        <dbReference type="PROSITE-ProRule" id="PRU00221"/>
    </source>
</evidence>
<evidence type="ECO:0008006" key="15">
    <source>
        <dbReference type="Google" id="ProtNLM"/>
    </source>
</evidence>
<evidence type="ECO:0000259" key="10">
    <source>
        <dbReference type="Pfam" id="PF23385"/>
    </source>
</evidence>
<evidence type="ECO:0000313" key="14">
    <source>
        <dbReference type="Proteomes" id="UP001212152"/>
    </source>
</evidence>
<dbReference type="InterPro" id="IPR015943">
    <property type="entry name" value="WD40/YVTN_repeat-like_dom_sf"/>
</dbReference>
<dbReference type="EMBL" id="JADGJQ010000001">
    <property type="protein sequence ID" value="KAJ3185396.1"/>
    <property type="molecule type" value="Genomic_DNA"/>
</dbReference>
<dbReference type="SMART" id="SM00320">
    <property type="entry name" value="WD40"/>
    <property type="match status" value="4"/>
</dbReference>
<dbReference type="GO" id="GO:0030991">
    <property type="term" value="C:intraciliary transport particle A"/>
    <property type="evidence" value="ECO:0007669"/>
    <property type="project" value="TreeGrafter"/>
</dbReference>
<evidence type="ECO:0000256" key="2">
    <source>
        <dbReference type="ARBA" id="ARBA00022574"/>
    </source>
</evidence>
<organism evidence="13 14">
    <name type="scientific">Geranomyces variabilis</name>
    <dbReference type="NCBI Taxonomy" id="109894"/>
    <lineage>
        <taxon>Eukaryota</taxon>
        <taxon>Fungi</taxon>
        <taxon>Fungi incertae sedis</taxon>
        <taxon>Chytridiomycota</taxon>
        <taxon>Chytridiomycota incertae sedis</taxon>
        <taxon>Chytridiomycetes</taxon>
        <taxon>Spizellomycetales</taxon>
        <taxon>Powellomycetaceae</taxon>
        <taxon>Geranomyces</taxon>
    </lineage>
</organism>
<comment type="caution">
    <text evidence="13">The sequence shown here is derived from an EMBL/GenBank/DDBJ whole genome shotgun (WGS) entry which is preliminary data.</text>
</comment>
<keyword evidence="3" id="KW-0677">Repeat</keyword>
<reference evidence="13" key="1">
    <citation type="submission" date="2020-05" db="EMBL/GenBank/DDBJ databases">
        <title>Phylogenomic resolution of chytrid fungi.</title>
        <authorList>
            <person name="Stajich J.E."/>
            <person name="Amses K."/>
            <person name="Simmons R."/>
            <person name="Seto K."/>
            <person name="Myers J."/>
            <person name="Bonds A."/>
            <person name="Quandt C.A."/>
            <person name="Barry K."/>
            <person name="Liu P."/>
            <person name="Grigoriev I."/>
            <person name="Longcore J.E."/>
            <person name="James T.Y."/>
        </authorList>
    </citation>
    <scope>NUCLEOTIDE SEQUENCE</scope>
    <source>
        <strain evidence="13">JEL0379</strain>
    </source>
</reference>
<dbReference type="Proteomes" id="UP001212152">
    <property type="component" value="Unassembled WGS sequence"/>
</dbReference>
<evidence type="ECO:0000256" key="8">
    <source>
        <dbReference type="SAM" id="MobiDB-lite"/>
    </source>
</evidence>
<accession>A0AAD5XUY0</accession>
<sequence>MWYDQTIEGEYSAIAPHPAFPLIAAATKDGRVELFDDDGRKNEKADITRPTNVLGLKWHFAKKLLAISWAHGTVTVWCDYESVLREGNVHQAAISVMEWSPAGNRLVTGDEDGDVVVWKVDQRGRLTVLCQYRLSNRVTHCLFRGSEELDMKPQFSPPFFLATSTGSIHYADDMGHCTESNQMETPIAALLMLEHKDIVVIVTSTLLLYQFVLTPDGKLTQESEMKLSSAVKRDTKSISAIWAGPATLALSIGGQPIWIWDIENEENYVLNIPGIEKARINCIAFSNHKNMLVAGTDSGQVVIWKGRFVQTDDDERGRTQVWELHSKANAGGGVKDVSWGAQSRLLTAQNKSAVKILTEQVMHKRLWGRNAAVQVEQSKVIIYPGGKQPIVRPVELKIKGLALARNHFAVWNGTWLEIQEYSDSGPPLVTQTSGSESAIGPPEDRLDWFLAAWKENPIGSPLSIPAASINTQSMHITIDDMFLYIALGFRVDICNHQGIAKGSVTWQDTEGEVAGVECVAGWLCVSTTKKYFKLISTGNGVPAKQVFSKRVDPKLDLHSIISAKPNSKGTFISFSANSLLPGASQLCQNDSKIYVYDIELDATVSFDLTSYGGPPVAHWWDWEDPRILVCQTEGQGGCSEEDPTITTVDTSQILSFFVTSAHGITRYSAHAPPAGIDTLVGVYMPFQYYVRRSSPEESQELLLSVPAKDLEGLENTDIATLKSMLDFSFHLSTGNINESLKSLKHVRNPSTWTTLAKLCIKTRRPDIAALCFANMGNASAVSEMEGVADQGDAVAVAVGAFFLGMEAEIEDACRECGRWELVNRFHQARNNWEKALQVAASKDRIHLKSTFYNFARWLEESGDQSGAVAAYEKSGCESFEIPRLLLSNHDAQELEKYISNNNSKALKKWWAQYCESNSDLQTAMQYYEMAGDTLSVARICCLVGQVEKAIDIAQKANSKAALYHIAQHYEAEHKISEAINMYRQSSYVRPAIRLAKENKLTTHLTSLALQSSPECLLDVARYFEAQGMGDRAAVLYMKAGAVAKAVDIGLQFGDIEDLVRNLPPDTDPAILQRLSAHYTAQNNPAEALHLLLLAKRVDEALALIEQHSIPLTEELIDAIPVTDSEADKRLLCQIAGVCMMQEKWALACKKYTQAGERLKAMQALLKSGDTEKIIFFANVSGARDRQIYVLASNYLQTLAWRSNASYLKHIITFYTKARAWESLASFYESCAAVEVDEFQNYEKALGAMREAAKVIEKIKEPERKVGILHQMENKIALMSRFVAARETAKTDTITTFQICEELLQTPNIDHTIRLGDIYALLIELHFANGYYPQAQDLLARMQSSIPGMNVGYYLDERIVDALRGTSGGGPGGAGDHVEEDISVSPE</sequence>
<evidence type="ECO:0000256" key="3">
    <source>
        <dbReference type="ARBA" id="ARBA00022737"/>
    </source>
</evidence>
<evidence type="ECO:0000256" key="6">
    <source>
        <dbReference type="ARBA" id="ARBA00023273"/>
    </source>
</evidence>
<feature type="compositionally biased region" description="Acidic residues" evidence="8">
    <location>
        <begin position="1377"/>
        <end position="1386"/>
    </location>
</feature>
<keyword evidence="14" id="KW-1185">Reference proteome</keyword>
<feature type="domain" description="IFT140 second beta-propeller" evidence="10">
    <location>
        <begin position="615"/>
        <end position="691"/>
    </location>
</feature>
<evidence type="ECO:0000256" key="4">
    <source>
        <dbReference type="ARBA" id="ARBA00022803"/>
    </source>
</evidence>
<keyword evidence="5" id="KW-0969">Cilium</keyword>
<comment type="subcellular location">
    <subcellularLocation>
        <location evidence="1">Cell projection</location>
        <location evidence="1">Cilium</location>
    </subcellularLocation>
</comment>
<dbReference type="InterPro" id="IPR056154">
    <property type="entry name" value="Beta-prop_IFT140_1st"/>
</dbReference>
<feature type="domain" description="IFT140 second beta-propeller" evidence="10">
    <location>
        <begin position="466"/>
        <end position="610"/>
    </location>
</feature>
<dbReference type="PROSITE" id="PS50294">
    <property type="entry name" value="WD_REPEATS_REGION"/>
    <property type="match status" value="1"/>
</dbReference>
<evidence type="ECO:0000259" key="11">
    <source>
        <dbReference type="Pfam" id="PF24760"/>
    </source>
</evidence>
<dbReference type="SUPFAM" id="SSF50978">
    <property type="entry name" value="WD40 repeat-like"/>
    <property type="match status" value="1"/>
</dbReference>
<dbReference type="InterPro" id="IPR056168">
    <property type="entry name" value="TPR_IF140/IFT172/WDR19"/>
</dbReference>
<dbReference type="Pfam" id="PF23385">
    <property type="entry name" value="Beta-prop_IFT140_2nd"/>
    <property type="match status" value="2"/>
</dbReference>
<feature type="domain" description="IFT140 first beta-propeller" evidence="9">
    <location>
        <begin position="9"/>
        <end position="147"/>
    </location>
</feature>
<dbReference type="GO" id="GO:0005930">
    <property type="term" value="C:axoneme"/>
    <property type="evidence" value="ECO:0007669"/>
    <property type="project" value="TreeGrafter"/>
</dbReference>
<dbReference type="PANTHER" id="PTHR15722">
    <property type="entry name" value="IFT140/172-RELATED"/>
    <property type="match status" value="1"/>
</dbReference>
<dbReference type="Pfam" id="PF23383">
    <property type="entry name" value="Beta-prop_IFT140_1st"/>
    <property type="match status" value="2"/>
</dbReference>
<keyword evidence="2 7" id="KW-0853">WD repeat</keyword>
<dbReference type="GO" id="GO:0035721">
    <property type="term" value="P:intraciliary retrograde transport"/>
    <property type="evidence" value="ECO:0007669"/>
    <property type="project" value="TreeGrafter"/>
</dbReference>
<feature type="repeat" description="WD" evidence="7">
    <location>
        <begin position="87"/>
        <end position="128"/>
    </location>
</feature>
<dbReference type="GO" id="GO:0036064">
    <property type="term" value="C:ciliary basal body"/>
    <property type="evidence" value="ECO:0007669"/>
    <property type="project" value="TreeGrafter"/>
</dbReference>
<dbReference type="Pfam" id="PF24760">
    <property type="entry name" value="TPR_IF140_C"/>
    <property type="match status" value="1"/>
</dbReference>
<evidence type="ECO:0000259" key="9">
    <source>
        <dbReference type="Pfam" id="PF23383"/>
    </source>
</evidence>
<keyword evidence="4" id="KW-0802">TPR repeat</keyword>
<dbReference type="SUPFAM" id="SSF48452">
    <property type="entry name" value="TPR-like"/>
    <property type="match status" value="1"/>
</dbReference>
<protein>
    <recommendedName>
        <fullName evidence="15">Anaphase-promoting complex subunit 4 WD40 domain-containing protein</fullName>
    </recommendedName>
</protein>
<gene>
    <name evidence="13" type="ORF">HDU87_000015</name>
</gene>
<dbReference type="PROSITE" id="PS50082">
    <property type="entry name" value="WD_REPEATS_2"/>
    <property type="match status" value="1"/>
</dbReference>
<dbReference type="InterPro" id="IPR056155">
    <property type="entry name" value="Beta-prop_IFT140_2nd"/>
</dbReference>
<evidence type="ECO:0000256" key="5">
    <source>
        <dbReference type="ARBA" id="ARBA00023069"/>
    </source>
</evidence>
<dbReference type="PANTHER" id="PTHR15722:SF7">
    <property type="entry name" value="INTRAFLAGELLAR TRANSPORT PROTEIN 140 HOMOLOG"/>
    <property type="match status" value="1"/>
</dbReference>
<feature type="domain" description="IFT140 first beta-propeller" evidence="9">
    <location>
        <begin position="148"/>
        <end position="360"/>
    </location>
</feature>
<dbReference type="InterPro" id="IPR011990">
    <property type="entry name" value="TPR-like_helical_dom_sf"/>
</dbReference>
<dbReference type="Gene3D" id="2.130.10.10">
    <property type="entry name" value="YVTN repeat-like/Quinoprotein amine dehydrogenase"/>
    <property type="match status" value="2"/>
</dbReference>
<name>A0AAD5XUY0_9FUNG</name>
<evidence type="ECO:0000256" key="1">
    <source>
        <dbReference type="ARBA" id="ARBA00004138"/>
    </source>
</evidence>
<dbReference type="Pfam" id="PF24762">
    <property type="entry name" value="TPR_IF140-IFT172"/>
    <property type="match status" value="1"/>
</dbReference>
<feature type="region of interest" description="Disordered" evidence="8">
    <location>
        <begin position="1365"/>
        <end position="1386"/>
    </location>
</feature>
<feature type="domain" description="IF140/IFT172/WDR19 TPR" evidence="12">
    <location>
        <begin position="734"/>
        <end position="1213"/>
    </location>
</feature>
<proteinExistence type="predicted"/>
<dbReference type="InterPro" id="IPR056156">
    <property type="entry name" value="TPR_IF140_C"/>
</dbReference>
<dbReference type="InterPro" id="IPR036322">
    <property type="entry name" value="WD40_repeat_dom_sf"/>
</dbReference>
<dbReference type="Gene3D" id="1.25.40.10">
    <property type="entry name" value="Tetratricopeptide repeat domain"/>
    <property type="match status" value="1"/>
</dbReference>
<dbReference type="InterPro" id="IPR001680">
    <property type="entry name" value="WD40_rpt"/>
</dbReference>
<evidence type="ECO:0000259" key="12">
    <source>
        <dbReference type="Pfam" id="PF24762"/>
    </source>
</evidence>
<dbReference type="Gene3D" id="1.25.40.470">
    <property type="match status" value="1"/>
</dbReference>
<feature type="compositionally biased region" description="Gly residues" evidence="8">
    <location>
        <begin position="1365"/>
        <end position="1374"/>
    </location>
</feature>
<feature type="domain" description="IF140 C-terminal TPR" evidence="11">
    <location>
        <begin position="1221"/>
        <end position="1342"/>
    </location>
</feature>